<accession>A0A154BRM0</accession>
<dbReference type="OrthoDB" id="9784962at2"/>
<proteinExistence type="predicted"/>
<evidence type="ECO:0000256" key="3">
    <source>
        <dbReference type="ARBA" id="ARBA00023163"/>
    </source>
</evidence>
<organism evidence="5 6">
    <name type="scientific">Anaerosporomusa subterranea</name>
    <dbReference type="NCBI Taxonomy" id="1794912"/>
    <lineage>
        <taxon>Bacteria</taxon>
        <taxon>Bacillati</taxon>
        <taxon>Bacillota</taxon>
        <taxon>Negativicutes</taxon>
        <taxon>Acetonemataceae</taxon>
        <taxon>Anaerosporomusa</taxon>
    </lineage>
</organism>
<keyword evidence="3" id="KW-0804">Transcription</keyword>
<keyword evidence="2" id="KW-0238">DNA-binding</keyword>
<dbReference type="AlphaFoldDB" id="A0A154BRM0"/>
<dbReference type="PROSITE" id="PS50932">
    <property type="entry name" value="HTH_LACI_2"/>
    <property type="match status" value="1"/>
</dbReference>
<dbReference type="InterPro" id="IPR010982">
    <property type="entry name" value="Lambda_DNA-bd_dom_sf"/>
</dbReference>
<gene>
    <name evidence="5" type="ORF">AXX12_09235</name>
</gene>
<dbReference type="Gene3D" id="3.40.50.2300">
    <property type="match status" value="2"/>
</dbReference>
<dbReference type="CDD" id="cd01392">
    <property type="entry name" value="HTH_LacI"/>
    <property type="match status" value="1"/>
</dbReference>
<dbReference type="STRING" id="1794912.AXX12_09235"/>
<protein>
    <submittedName>
        <fullName evidence="5">LacI family transcriptional regulator</fullName>
    </submittedName>
</protein>
<dbReference type="SUPFAM" id="SSF47413">
    <property type="entry name" value="lambda repressor-like DNA-binding domains"/>
    <property type="match status" value="1"/>
</dbReference>
<reference evidence="5 6" key="1">
    <citation type="submission" date="2016-02" db="EMBL/GenBank/DDBJ databases">
        <title>Anaerosporomusa subterraneum gen. nov., sp. nov., a spore-forming obligate anaerobe isolated from saprolite.</title>
        <authorList>
            <person name="Choi J.K."/>
            <person name="Shah M."/>
            <person name="Yee N."/>
        </authorList>
    </citation>
    <scope>NUCLEOTIDE SEQUENCE [LARGE SCALE GENOMIC DNA]</scope>
    <source>
        <strain evidence="5 6">RU4</strain>
    </source>
</reference>
<dbReference type="RefSeq" id="WP_066242355.1">
    <property type="nucleotide sequence ID" value="NZ_LSGP01000017.1"/>
</dbReference>
<keyword evidence="1" id="KW-0805">Transcription regulation</keyword>
<evidence type="ECO:0000256" key="1">
    <source>
        <dbReference type="ARBA" id="ARBA00023015"/>
    </source>
</evidence>
<dbReference type="SMART" id="SM00354">
    <property type="entry name" value="HTH_LACI"/>
    <property type="match status" value="1"/>
</dbReference>
<dbReference type="InterPro" id="IPR000843">
    <property type="entry name" value="HTH_LacI"/>
</dbReference>
<dbReference type="SUPFAM" id="SSF53822">
    <property type="entry name" value="Periplasmic binding protein-like I"/>
    <property type="match status" value="1"/>
</dbReference>
<dbReference type="Pfam" id="PF13377">
    <property type="entry name" value="Peripla_BP_3"/>
    <property type="match status" value="1"/>
</dbReference>
<evidence type="ECO:0000313" key="6">
    <source>
        <dbReference type="Proteomes" id="UP000076268"/>
    </source>
</evidence>
<dbReference type="Pfam" id="PF00356">
    <property type="entry name" value="LacI"/>
    <property type="match status" value="1"/>
</dbReference>
<dbReference type="PANTHER" id="PTHR30146">
    <property type="entry name" value="LACI-RELATED TRANSCRIPTIONAL REPRESSOR"/>
    <property type="match status" value="1"/>
</dbReference>
<dbReference type="EMBL" id="LSGP01000017">
    <property type="protein sequence ID" value="KYZ76602.1"/>
    <property type="molecule type" value="Genomic_DNA"/>
</dbReference>
<feature type="domain" description="HTH lacI-type" evidence="4">
    <location>
        <begin position="3"/>
        <end position="57"/>
    </location>
</feature>
<dbReference type="Proteomes" id="UP000076268">
    <property type="component" value="Unassembled WGS sequence"/>
</dbReference>
<sequence length="328" mass="36146">MTVTIKDIAKETGVSYATVSRALSGRPGVNEQTRKMILAEAVNMDYQPNAVARGLVTKKTNIIGLAIPDITNPFFPEIARGVEDAASELGYNIFLCNTNWSFAKEETYLRVLQERRVDGIIITPVSDERIYNNIQIPMVFISRIPHEVSNSFVVIDNVRGGFLATKQLLESGYKRVAFIGGKSEVHVSAERLDGYKSALHRYKYPVDEALILNGKFDSQSGYEIAGKLLSTPNPPDAVFAANDVIALGVLQRAKEVGLNVPGEFGIVGFDDIPFAAYSQIQMTTISQPKYQMGKFAAEICIGEICDKTKNDSKKMILEPELVVRGTTR</sequence>
<dbReference type="Gene3D" id="1.10.260.40">
    <property type="entry name" value="lambda repressor-like DNA-binding domains"/>
    <property type="match status" value="1"/>
</dbReference>
<dbReference type="InterPro" id="IPR046335">
    <property type="entry name" value="LacI/GalR-like_sensor"/>
</dbReference>
<dbReference type="InterPro" id="IPR028082">
    <property type="entry name" value="Peripla_BP_I"/>
</dbReference>
<dbReference type="CDD" id="cd06267">
    <property type="entry name" value="PBP1_LacI_sugar_binding-like"/>
    <property type="match status" value="1"/>
</dbReference>
<name>A0A154BRM0_ANASB</name>
<dbReference type="PROSITE" id="PS00356">
    <property type="entry name" value="HTH_LACI_1"/>
    <property type="match status" value="1"/>
</dbReference>
<evidence type="ECO:0000256" key="2">
    <source>
        <dbReference type="ARBA" id="ARBA00023125"/>
    </source>
</evidence>
<comment type="caution">
    <text evidence="5">The sequence shown here is derived from an EMBL/GenBank/DDBJ whole genome shotgun (WGS) entry which is preliminary data.</text>
</comment>
<dbReference type="GO" id="GO:0000976">
    <property type="term" value="F:transcription cis-regulatory region binding"/>
    <property type="evidence" value="ECO:0007669"/>
    <property type="project" value="TreeGrafter"/>
</dbReference>
<evidence type="ECO:0000259" key="4">
    <source>
        <dbReference type="PROSITE" id="PS50932"/>
    </source>
</evidence>
<keyword evidence="6" id="KW-1185">Reference proteome</keyword>
<evidence type="ECO:0000313" key="5">
    <source>
        <dbReference type="EMBL" id="KYZ76602.1"/>
    </source>
</evidence>
<dbReference type="PANTHER" id="PTHR30146:SF109">
    <property type="entry name" value="HTH-TYPE TRANSCRIPTIONAL REGULATOR GALS"/>
    <property type="match status" value="1"/>
</dbReference>
<dbReference type="GO" id="GO:0003700">
    <property type="term" value="F:DNA-binding transcription factor activity"/>
    <property type="evidence" value="ECO:0007669"/>
    <property type="project" value="TreeGrafter"/>
</dbReference>